<feature type="region of interest" description="Disordered" evidence="1">
    <location>
        <begin position="248"/>
        <end position="290"/>
    </location>
</feature>
<feature type="compositionally biased region" description="Low complexity" evidence="1">
    <location>
        <begin position="584"/>
        <end position="600"/>
    </location>
</feature>
<feature type="region of interest" description="Disordered" evidence="1">
    <location>
        <begin position="373"/>
        <end position="401"/>
    </location>
</feature>
<feature type="compositionally biased region" description="Low complexity" evidence="1">
    <location>
        <begin position="261"/>
        <end position="290"/>
    </location>
</feature>
<accession>A0ABR1G8H0</accession>
<evidence type="ECO:0000313" key="2">
    <source>
        <dbReference type="EMBL" id="KAK7249451.1"/>
    </source>
</evidence>
<feature type="compositionally biased region" description="Low complexity" evidence="1">
    <location>
        <begin position="817"/>
        <end position="832"/>
    </location>
</feature>
<feature type="compositionally biased region" description="Low complexity" evidence="1">
    <location>
        <begin position="875"/>
        <end position="889"/>
    </location>
</feature>
<gene>
    <name evidence="2" type="ORF">SO694_00049059</name>
</gene>
<dbReference type="Proteomes" id="UP001363151">
    <property type="component" value="Unassembled WGS sequence"/>
</dbReference>
<feature type="region of interest" description="Disordered" evidence="1">
    <location>
        <begin position="528"/>
        <end position="656"/>
    </location>
</feature>
<feature type="compositionally biased region" description="Basic and acidic residues" evidence="1">
    <location>
        <begin position="570"/>
        <end position="583"/>
    </location>
</feature>
<name>A0ABR1G8H0_AURAN</name>
<proteinExistence type="predicted"/>
<organism evidence="2 3">
    <name type="scientific">Aureococcus anophagefferens</name>
    <name type="common">Harmful bloom alga</name>
    <dbReference type="NCBI Taxonomy" id="44056"/>
    <lineage>
        <taxon>Eukaryota</taxon>
        <taxon>Sar</taxon>
        <taxon>Stramenopiles</taxon>
        <taxon>Ochrophyta</taxon>
        <taxon>Pelagophyceae</taxon>
        <taxon>Pelagomonadales</taxon>
        <taxon>Pelagomonadaceae</taxon>
        <taxon>Aureococcus</taxon>
    </lineage>
</organism>
<feature type="region of interest" description="Disordered" evidence="1">
    <location>
        <begin position="157"/>
        <end position="186"/>
    </location>
</feature>
<feature type="compositionally biased region" description="Basic and acidic residues" evidence="1">
    <location>
        <begin position="534"/>
        <end position="546"/>
    </location>
</feature>
<feature type="compositionally biased region" description="Basic and acidic residues" evidence="1">
    <location>
        <begin position="705"/>
        <end position="737"/>
    </location>
</feature>
<feature type="compositionally biased region" description="Basic and acidic residues" evidence="1">
    <location>
        <begin position="167"/>
        <end position="178"/>
    </location>
</feature>
<feature type="compositionally biased region" description="Low complexity" evidence="1">
    <location>
        <begin position="646"/>
        <end position="656"/>
    </location>
</feature>
<evidence type="ECO:0000313" key="3">
    <source>
        <dbReference type="Proteomes" id="UP001363151"/>
    </source>
</evidence>
<feature type="compositionally biased region" description="Basic and acidic residues" evidence="1">
    <location>
        <begin position="625"/>
        <end position="645"/>
    </location>
</feature>
<feature type="region of interest" description="Disordered" evidence="1">
    <location>
        <begin position="67"/>
        <end position="129"/>
    </location>
</feature>
<comment type="caution">
    <text evidence="2">The sequence shown here is derived from an EMBL/GenBank/DDBJ whole genome shotgun (WGS) entry which is preliminary data.</text>
</comment>
<feature type="region of interest" description="Disordered" evidence="1">
    <location>
        <begin position="800"/>
        <end position="911"/>
    </location>
</feature>
<sequence length="971" mass="102363">MAPMRAMRQAPRAWDADFAVPAAAPAPLLAKGDAKGDGRVASVTQDLFSAYASRAASMESSIAALTGDLEATRQREADAAGERDRLDEGLRAATRDLEDERRGGARAGSPRARGGDQARQAQLGVHGADEKARGRLGQLRLAAAEALQCLERGSAAARGGDAAGDGAAHDELGARRGLGDGGARRARAQAEAARAAEADARARAAEAEDDLAELRATQAERQSYVDGAEAPRLPRLLQSADGRAAARAAAREDYRARAARRSASTGSSTTRSGPSPRATPPGAARRARAALADATARAADHLEVCAAVREALLASAVSADTRTEALDAREARLSARTLARSGLAARKAVADRVVAEAAAADRTSHDLMKALESRERACGAPSRGPRRPATGGEGEADLARRRAAADALEAELQGAAEAAVDAAQRAGAVSETKEARGRDRSRARADAAIAAADAAASARRAAEESARRCLDRDRAEFEERARARGEERAREDLEAWEQRRDEEERLRAEAERELLDIASEAALAREAYAGVADAGRRRPRGEERARPRGGARVAVRGDDAAQRRGQGRGGDGRRRAAADDDARASGAGELARGRGAATEANMRRRLDEDRARMEQASTAAARSIAESKRRADAEEARFEAAKDARGAAFGAQAEAAAAKAEARADKAEATKAKNGALVRQCRARDAQVKGAEAAAAAAGDSAPRPLERDHDAALGEAKARVEAALRDADEAARNADRSRRHATRRRAERERHKILLGFDAVRKDLNRQREALEEEKATFVVSQAELAAASDAAYRAVHDLERSRRGAPHGLLDTPVPGSAAAAGPRRPAARGLFSASPRDDESDGPDYGPASSPEPSRGAPTPGRAPPRDLSPLAAPFPSQRAPAAARATTRRRRRAASERRRGDHDDWASAQIADDHFRAAGLARCARARASANRARVDRAAAAIGDRGRLRAALAVWAEPPPLPWARSP</sequence>
<feature type="compositionally biased region" description="Basic and acidic residues" evidence="1">
    <location>
        <begin position="897"/>
        <end position="911"/>
    </location>
</feature>
<feature type="region of interest" description="Disordered" evidence="1">
    <location>
        <begin position="466"/>
        <end position="507"/>
    </location>
</feature>
<protein>
    <submittedName>
        <fullName evidence="2">Uncharacterized protein</fullName>
    </submittedName>
</protein>
<keyword evidence="3" id="KW-1185">Reference proteome</keyword>
<feature type="compositionally biased region" description="Low complexity" evidence="1">
    <location>
        <begin position="157"/>
        <end position="166"/>
    </location>
</feature>
<dbReference type="EMBL" id="JBBJCI010000078">
    <property type="protein sequence ID" value="KAK7249451.1"/>
    <property type="molecule type" value="Genomic_DNA"/>
</dbReference>
<feature type="compositionally biased region" description="Basic and acidic residues" evidence="1">
    <location>
        <begin position="601"/>
        <end position="613"/>
    </location>
</feature>
<reference evidence="2 3" key="1">
    <citation type="submission" date="2024-03" db="EMBL/GenBank/DDBJ databases">
        <title>Aureococcus anophagefferens CCMP1851 and Kratosvirus quantuckense: Draft genome of a second virus-susceptible host strain in the model system.</title>
        <authorList>
            <person name="Chase E."/>
            <person name="Truchon A.R."/>
            <person name="Schepens W."/>
            <person name="Wilhelm S.W."/>
        </authorList>
    </citation>
    <scope>NUCLEOTIDE SEQUENCE [LARGE SCALE GENOMIC DNA]</scope>
    <source>
        <strain evidence="2 3">CCMP1851</strain>
    </source>
</reference>
<feature type="compositionally biased region" description="Basic and acidic residues" evidence="1">
    <location>
        <begin position="70"/>
        <end position="103"/>
    </location>
</feature>
<feature type="region of interest" description="Disordered" evidence="1">
    <location>
        <begin position="684"/>
        <end position="753"/>
    </location>
</feature>
<evidence type="ECO:0000256" key="1">
    <source>
        <dbReference type="SAM" id="MobiDB-lite"/>
    </source>
</evidence>